<dbReference type="Proteomes" id="UP000244978">
    <property type="component" value="Unassembled WGS sequence"/>
</dbReference>
<keyword evidence="5" id="KW-0732">Signal</keyword>
<keyword evidence="6" id="KW-0378">Hydrolase</keyword>
<dbReference type="InterPro" id="IPR046450">
    <property type="entry name" value="PA_dom_sf"/>
</dbReference>
<dbReference type="SUPFAM" id="SSF52025">
    <property type="entry name" value="PA domain"/>
    <property type="match status" value="1"/>
</dbReference>
<evidence type="ECO:0000256" key="6">
    <source>
        <dbReference type="ARBA" id="ARBA00022801"/>
    </source>
</evidence>
<evidence type="ECO:0000256" key="2">
    <source>
        <dbReference type="ARBA" id="ARBA00022438"/>
    </source>
</evidence>
<keyword evidence="12" id="KW-1185">Reference proteome</keyword>
<feature type="compositionally biased region" description="Gly residues" evidence="8">
    <location>
        <begin position="500"/>
        <end position="509"/>
    </location>
</feature>
<dbReference type="AlphaFoldDB" id="A0A2U1SYC9"/>
<feature type="compositionally biased region" description="Basic residues" evidence="8">
    <location>
        <begin position="513"/>
        <end position="522"/>
    </location>
</feature>
<dbReference type="PANTHER" id="PTHR12147">
    <property type="entry name" value="METALLOPEPTIDASE M28 FAMILY MEMBER"/>
    <property type="match status" value="1"/>
</dbReference>
<dbReference type="PANTHER" id="PTHR12147:SF26">
    <property type="entry name" value="PEPTIDASE M28 DOMAIN-CONTAINING PROTEIN"/>
    <property type="match status" value="1"/>
</dbReference>
<feature type="domain" description="Peptidase M28" evidence="10">
    <location>
        <begin position="267"/>
        <end position="483"/>
    </location>
</feature>
<comment type="caution">
    <text evidence="11">The sequence shown here is derived from an EMBL/GenBank/DDBJ whole genome shotgun (WGS) entry which is preliminary data.</text>
</comment>
<evidence type="ECO:0000256" key="4">
    <source>
        <dbReference type="ARBA" id="ARBA00022723"/>
    </source>
</evidence>
<evidence type="ECO:0000256" key="1">
    <source>
        <dbReference type="ARBA" id="ARBA00005957"/>
    </source>
</evidence>
<dbReference type="RefSeq" id="WP_108996771.1">
    <property type="nucleotide sequence ID" value="NZ_QEEX01000001.1"/>
</dbReference>
<dbReference type="GO" id="GO:0004177">
    <property type="term" value="F:aminopeptidase activity"/>
    <property type="evidence" value="ECO:0007669"/>
    <property type="project" value="UniProtKB-KW"/>
</dbReference>
<protein>
    <submittedName>
        <fullName evidence="11">Aminopeptidase</fullName>
    </submittedName>
</protein>
<dbReference type="InterPro" id="IPR007484">
    <property type="entry name" value="Peptidase_M28"/>
</dbReference>
<keyword evidence="2 11" id="KW-0031">Aminopeptidase</keyword>
<reference evidence="12" key="1">
    <citation type="submission" date="2018-04" db="EMBL/GenBank/DDBJ databases">
        <authorList>
            <person name="Liu S."/>
            <person name="Wang Z."/>
            <person name="Li J."/>
        </authorList>
    </citation>
    <scope>NUCLEOTIDE SEQUENCE [LARGE SCALE GENOMIC DNA]</scope>
    <source>
        <strain evidence="12">S1194</strain>
    </source>
</reference>
<dbReference type="Pfam" id="PF02225">
    <property type="entry name" value="PA"/>
    <property type="match status" value="1"/>
</dbReference>
<dbReference type="CDD" id="cd03876">
    <property type="entry name" value="M28_SGAP_like"/>
    <property type="match status" value="1"/>
</dbReference>
<dbReference type="InterPro" id="IPR041756">
    <property type="entry name" value="M28_SGAP-like"/>
</dbReference>
<dbReference type="Pfam" id="PF04389">
    <property type="entry name" value="Peptidase_M28"/>
    <property type="match status" value="1"/>
</dbReference>
<gene>
    <name evidence="11" type="ORF">DF220_01375</name>
</gene>
<evidence type="ECO:0000259" key="9">
    <source>
        <dbReference type="Pfam" id="PF02225"/>
    </source>
</evidence>
<evidence type="ECO:0000256" key="3">
    <source>
        <dbReference type="ARBA" id="ARBA00022670"/>
    </source>
</evidence>
<dbReference type="Gene3D" id="3.40.630.10">
    <property type="entry name" value="Zn peptidases"/>
    <property type="match status" value="1"/>
</dbReference>
<feature type="domain" description="PA" evidence="9">
    <location>
        <begin position="146"/>
        <end position="244"/>
    </location>
</feature>
<evidence type="ECO:0000256" key="7">
    <source>
        <dbReference type="ARBA" id="ARBA00022833"/>
    </source>
</evidence>
<proteinExistence type="inferred from homology"/>
<dbReference type="GO" id="GO:0006508">
    <property type="term" value="P:proteolysis"/>
    <property type="evidence" value="ECO:0007669"/>
    <property type="project" value="UniProtKB-KW"/>
</dbReference>
<keyword evidence="3" id="KW-0645">Protease</keyword>
<dbReference type="EMBL" id="QEEX01000001">
    <property type="protein sequence ID" value="PWB96635.1"/>
    <property type="molecule type" value="Genomic_DNA"/>
</dbReference>
<dbReference type="InterPro" id="IPR045175">
    <property type="entry name" value="M28_fam"/>
</dbReference>
<evidence type="ECO:0000256" key="5">
    <source>
        <dbReference type="ARBA" id="ARBA00022729"/>
    </source>
</evidence>
<comment type="similarity">
    <text evidence="1">Belongs to the peptidase M28 family. M28A subfamily.</text>
</comment>
<name>A0A2U1SYC9_9MICO</name>
<dbReference type="GO" id="GO:0046872">
    <property type="term" value="F:metal ion binding"/>
    <property type="evidence" value="ECO:0007669"/>
    <property type="project" value="UniProtKB-KW"/>
</dbReference>
<evidence type="ECO:0000313" key="11">
    <source>
        <dbReference type="EMBL" id="PWB96635.1"/>
    </source>
</evidence>
<keyword evidence="4" id="KW-0479">Metal-binding</keyword>
<evidence type="ECO:0000259" key="10">
    <source>
        <dbReference type="Pfam" id="PF04389"/>
    </source>
</evidence>
<feature type="region of interest" description="Disordered" evidence="8">
    <location>
        <begin position="491"/>
        <end position="522"/>
    </location>
</feature>
<evidence type="ECO:0000256" key="8">
    <source>
        <dbReference type="SAM" id="MobiDB-lite"/>
    </source>
</evidence>
<keyword evidence="7" id="KW-0862">Zinc</keyword>
<organism evidence="11 12">
    <name type="scientific">Homoserinimonas hongtaonis</name>
    <dbReference type="NCBI Taxonomy" id="2079791"/>
    <lineage>
        <taxon>Bacteria</taxon>
        <taxon>Bacillati</taxon>
        <taxon>Actinomycetota</taxon>
        <taxon>Actinomycetes</taxon>
        <taxon>Micrococcales</taxon>
        <taxon>Microbacteriaceae</taxon>
        <taxon>Homoserinimonas</taxon>
    </lineage>
</organism>
<dbReference type="InterPro" id="IPR003137">
    <property type="entry name" value="PA_domain"/>
</dbReference>
<evidence type="ECO:0000313" key="12">
    <source>
        <dbReference type="Proteomes" id="UP000244978"/>
    </source>
</evidence>
<accession>A0A2U1SYC9</accession>
<dbReference type="Gene3D" id="3.50.30.30">
    <property type="match status" value="1"/>
</dbReference>
<dbReference type="GO" id="GO:0008235">
    <property type="term" value="F:metalloexopeptidase activity"/>
    <property type="evidence" value="ECO:0007669"/>
    <property type="project" value="InterPro"/>
</dbReference>
<sequence>MGVSRSLRRVAIITGAGLVASIGLTATALPAWAGGSHGPGGGNHGRSISLAKQVTAKNILGHLNAFQKIADANGGNRQSGAPGHVASAEYVEFQLRKAGYKPVRQEFSYEQFVEGASTFAQVTPNAVSYVDQTDYDVMDYSGAGTVTGEIVAVDVNLAGDRVNTSGCEAEDFAGFAAGSIALVQRGTCTFGEKVANATAAGAAAVIVFNQGNGEDRSGLLFGTLSAPQASIPALGAPFAVGESLAAVPGTTVSIAIEASVTTVNTFNVIADTKKGNPDATVVVGAHLDGVAEGPGINDNASGSGAILETAIQLAKSKATPQNRVRFAFWSGEEDGLLGSTHYVSQLTEAEIAQHAANLNFDMVGSPNFVRFVYDGDGSEFGSVGPEGSAQIEALFSEFFAGQGLASEPTEFDGRSDYAAFIDAGIAAGGLFTGADGVKTEDQAAVYGGTAGETYDQCYHSACDTIANINVTVLDQMADAIAYATQTYADLKKGHKPGKPGKPGKGGHGGWGHHDHHGPRLGK</sequence>
<dbReference type="SUPFAM" id="SSF53187">
    <property type="entry name" value="Zn-dependent exopeptidases"/>
    <property type="match status" value="1"/>
</dbReference>